<keyword evidence="3" id="KW-1185">Reference proteome</keyword>
<gene>
    <name evidence="2" type="ORF">CSHISOI_09110</name>
</gene>
<organism evidence="2 3">
    <name type="scientific">Colletotrichum shisoi</name>
    <dbReference type="NCBI Taxonomy" id="2078593"/>
    <lineage>
        <taxon>Eukaryota</taxon>
        <taxon>Fungi</taxon>
        <taxon>Dikarya</taxon>
        <taxon>Ascomycota</taxon>
        <taxon>Pezizomycotina</taxon>
        <taxon>Sordariomycetes</taxon>
        <taxon>Hypocreomycetidae</taxon>
        <taxon>Glomerellales</taxon>
        <taxon>Glomerellaceae</taxon>
        <taxon>Colletotrichum</taxon>
        <taxon>Colletotrichum destructivum species complex</taxon>
    </lineage>
</organism>
<evidence type="ECO:0000313" key="2">
    <source>
        <dbReference type="EMBL" id="TQN66356.1"/>
    </source>
</evidence>
<protein>
    <submittedName>
        <fullName evidence="2">Uncharacterized protein</fullName>
    </submittedName>
</protein>
<dbReference type="Proteomes" id="UP000326340">
    <property type="component" value="Unassembled WGS sequence"/>
</dbReference>
<name>A0A5Q4BHV9_9PEZI</name>
<accession>A0A5Q4BHV9</accession>
<proteinExistence type="predicted"/>
<keyword evidence="1" id="KW-0732">Signal</keyword>
<dbReference type="AlphaFoldDB" id="A0A5Q4BHV9"/>
<comment type="caution">
    <text evidence="2">The sequence shown here is derived from an EMBL/GenBank/DDBJ whole genome shotgun (WGS) entry which is preliminary data.</text>
</comment>
<evidence type="ECO:0000313" key="3">
    <source>
        <dbReference type="Proteomes" id="UP000326340"/>
    </source>
</evidence>
<dbReference type="EMBL" id="PUHP01001234">
    <property type="protein sequence ID" value="TQN66356.1"/>
    <property type="molecule type" value="Genomic_DNA"/>
</dbReference>
<reference evidence="2 3" key="1">
    <citation type="journal article" date="2019" name="Sci. Rep.">
        <title>Colletotrichum shisoi sp. nov., an anthracnose pathogen of Perilla frutescens in Japan: molecular phylogenetic, morphological and genomic evidence.</title>
        <authorList>
            <person name="Gan P."/>
            <person name="Tsushima A."/>
            <person name="Hiroyama R."/>
            <person name="Narusaka M."/>
            <person name="Takano Y."/>
            <person name="Narusaka Y."/>
            <person name="Kawaradani M."/>
            <person name="Damm U."/>
            <person name="Shirasu K."/>
        </authorList>
    </citation>
    <scope>NUCLEOTIDE SEQUENCE [LARGE SCALE GENOMIC DNA]</scope>
    <source>
        <strain evidence="2 3">PG-2018a</strain>
    </source>
</reference>
<dbReference type="OrthoDB" id="4793072at2759"/>
<feature type="chain" id="PRO_5024866919" evidence="1">
    <location>
        <begin position="22"/>
        <end position="101"/>
    </location>
</feature>
<sequence>MVSTTKLLPVIALMLSTAVSAQELKKCYCSVQDLRPEAPPMQERVNVDWTTQACADQGYMDGNACIVAADPVREEDFRVDCLELPGLSTAGCDYWMTVFRG</sequence>
<evidence type="ECO:0000256" key="1">
    <source>
        <dbReference type="SAM" id="SignalP"/>
    </source>
</evidence>
<feature type="signal peptide" evidence="1">
    <location>
        <begin position="1"/>
        <end position="21"/>
    </location>
</feature>